<evidence type="ECO:0000313" key="1">
    <source>
        <dbReference type="EMBL" id="EPD13722.1"/>
    </source>
</evidence>
<organism evidence="1 2">
    <name type="scientific">Cycloclasticus pugetii</name>
    <dbReference type="NCBI Taxonomy" id="34068"/>
    <lineage>
        <taxon>Bacteria</taxon>
        <taxon>Pseudomonadati</taxon>
        <taxon>Pseudomonadota</taxon>
        <taxon>Gammaproteobacteria</taxon>
        <taxon>Thiotrichales</taxon>
        <taxon>Piscirickettsiaceae</taxon>
        <taxon>Cycloclasticus</taxon>
    </lineage>
</organism>
<accession>A0AB33Z3J7</accession>
<comment type="caution">
    <text evidence="1">The sequence shown here is derived from an EMBL/GenBank/DDBJ whole genome shotgun (WGS) entry which is preliminary data.</text>
</comment>
<protein>
    <submittedName>
        <fullName evidence="1">Fe-S oxidoreductase-like protein</fullName>
    </submittedName>
</protein>
<dbReference type="Proteomes" id="UP000015462">
    <property type="component" value="Unassembled WGS sequence"/>
</dbReference>
<proteinExistence type="predicted"/>
<gene>
    <name evidence="1" type="ORF">L196_04276</name>
</gene>
<dbReference type="RefSeq" id="WP_016390070.1">
    <property type="nucleotide sequence ID" value="NZ_KE646806.1"/>
</dbReference>
<dbReference type="EMBL" id="ASHL01000002">
    <property type="protein sequence ID" value="EPD13722.1"/>
    <property type="molecule type" value="Genomic_DNA"/>
</dbReference>
<keyword evidence="2" id="KW-1185">Reference proteome</keyword>
<sequence>MKKLVKEELYGLEEYSNKRDEYRQKVRAHKLNRIVRIGENVSLHFEDYLTMRYQVQEMLRAEKIFDSAGIIEEIETYNPLIPDGQNWKATMMIQFDNAGDRKVALEKMIGIERATWIQVAGFDKVHPIANEDLERETNEKTSSVHFLRFELTQPMVEAVQNGAIINAGVDHPAYKHEVTVPDNIRNSLASDLD</sequence>
<reference evidence="1 2" key="1">
    <citation type="journal article" date="2013" name="Genome Announc.">
        <title>Genome Sequence of the Pyrene- and Fluoranthene-Degrading Bacterium Cycloclasticus sp. Strain PY97M.</title>
        <authorList>
            <person name="Cui Z."/>
            <person name="Xu G."/>
            <person name="Li Q."/>
            <person name="Gao W."/>
            <person name="Zheng L."/>
        </authorList>
    </citation>
    <scope>NUCLEOTIDE SEQUENCE [LARGE SCALE GENOMIC DNA]</scope>
    <source>
        <strain evidence="1 2">PY97M</strain>
    </source>
</reference>
<dbReference type="AlphaFoldDB" id="A0AB33Z3J7"/>
<dbReference type="InterPro" id="IPR021890">
    <property type="entry name" value="DUF3501"/>
</dbReference>
<evidence type="ECO:0000313" key="2">
    <source>
        <dbReference type="Proteomes" id="UP000015462"/>
    </source>
</evidence>
<name>A0AB33Z3J7_9GAMM</name>
<dbReference type="Pfam" id="PF12007">
    <property type="entry name" value="DUF3501"/>
    <property type="match status" value="1"/>
</dbReference>